<evidence type="ECO:0008006" key="4">
    <source>
        <dbReference type="Google" id="ProtNLM"/>
    </source>
</evidence>
<dbReference type="RefSeq" id="WP_034979138.1">
    <property type="nucleotide sequence ID" value="NZ_FOFI01000007.1"/>
</dbReference>
<sequence length="184" mass="20860">MKKYLRSPFLTFYLSSLLISCANYGDALIYKNKEFKVSKVKTVLYFNPEVFPDINEIKEPTYTAFYSATSDKMKSLGNIKYLQVDTPISFDDVDSKTVKEICENNNADVAIIPKVKYFKVGFGKYVFSNQVIVSMKLYDSKGHFIMETSYDTYKGNGRLLGSASNSVIIGTKGAIRKIHKELTN</sequence>
<dbReference type="STRING" id="421072.SAMN04488097_3919"/>
<dbReference type="EMBL" id="JPLY01000008">
    <property type="protein sequence ID" value="KFC18138.1"/>
    <property type="molecule type" value="Genomic_DNA"/>
</dbReference>
<evidence type="ECO:0000313" key="3">
    <source>
        <dbReference type="Proteomes" id="UP000028623"/>
    </source>
</evidence>
<evidence type="ECO:0000256" key="1">
    <source>
        <dbReference type="SAM" id="SignalP"/>
    </source>
</evidence>
<gene>
    <name evidence="2" type="ORF">IO89_18585</name>
</gene>
<evidence type="ECO:0000313" key="2">
    <source>
        <dbReference type="EMBL" id="KFC18138.1"/>
    </source>
</evidence>
<dbReference type="Proteomes" id="UP000028623">
    <property type="component" value="Unassembled WGS sequence"/>
</dbReference>
<feature type="signal peptide" evidence="1">
    <location>
        <begin position="1"/>
        <end position="22"/>
    </location>
</feature>
<protein>
    <recommendedName>
        <fullName evidence="4">Pyruvate decarboxylase</fullName>
    </recommendedName>
</protein>
<comment type="caution">
    <text evidence="2">The sequence shown here is derived from an EMBL/GenBank/DDBJ whole genome shotgun (WGS) entry which is preliminary data.</text>
</comment>
<keyword evidence="3" id="KW-1185">Reference proteome</keyword>
<dbReference type="OrthoDB" id="1270687at2"/>
<feature type="chain" id="PRO_5001786545" description="Pyruvate decarboxylase" evidence="1">
    <location>
        <begin position="23"/>
        <end position="184"/>
    </location>
</feature>
<accession>A0A085B6P3</accession>
<dbReference type="AlphaFoldDB" id="A0A085B6P3"/>
<dbReference type="PROSITE" id="PS51257">
    <property type="entry name" value="PROKAR_LIPOPROTEIN"/>
    <property type="match status" value="1"/>
</dbReference>
<name>A0A085B6P3_9FLAO</name>
<dbReference type="eggNOG" id="ENOG502ZWZ1">
    <property type="taxonomic scope" value="Bacteria"/>
</dbReference>
<reference evidence="2 3" key="1">
    <citation type="submission" date="2014-07" db="EMBL/GenBank/DDBJ databases">
        <title>Epilithonimonas lactis LMG 22401 Genome.</title>
        <authorList>
            <person name="Pipes S.E."/>
            <person name="Stropko S.J."/>
        </authorList>
    </citation>
    <scope>NUCLEOTIDE SEQUENCE [LARGE SCALE GENOMIC DNA]</scope>
    <source>
        <strain evidence="2 3">LMG 24401</strain>
    </source>
</reference>
<proteinExistence type="predicted"/>
<keyword evidence="1" id="KW-0732">Signal</keyword>
<organism evidence="2 3">
    <name type="scientific">Epilithonimonas lactis</name>
    <dbReference type="NCBI Taxonomy" id="421072"/>
    <lineage>
        <taxon>Bacteria</taxon>
        <taxon>Pseudomonadati</taxon>
        <taxon>Bacteroidota</taxon>
        <taxon>Flavobacteriia</taxon>
        <taxon>Flavobacteriales</taxon>
        <taxon>Weeksellaceae</taxon>
        <taxon>Chryseobacterium group</taxon>
        <taxon>Epilithonimonas</taxon>
    </lineage>
</organism>